<dbReference type="Proteomes" id="UP000192359">
    <property type="component" value="Unassembled WGS sequence"/>
</dbReference>
<name>A0A1Y1RPE0_9MICC</name>
<dbReference type="Pfam" id="PF00392">
    <property type="entry name" value="GntR"/>
    <property type="match status" value="1"/>
</dbReference>
<dbReference type="InterPro" id="IPR015421">
    <property type="entry name" value="PyrdxlP-dep_Trfase_major"/>
</dbReference>
<dbReference type="AlphaFoldDB" id="A0A1Y1RPE0"/>
<dbReference type="PRINTS" id="PR00035">
    <property type="entry name" value="HTHGNTR"/>
</dbReference>
<keyword evidence="2" id="KW-0663">Pyridoxal phosphate</keyword>
<comment type="caution">
    <text evidence="7">The sequence shown here is derived from an EMBL/GenBank/DDBJ whole genome shotgun (WGS) entry which is preliminary data.</text>
</comment>
<evidence type="ECO:0000256" key="3">
    <source>
        <dbReference type="ARBA" id="ARBA00023015"/>
    </source>
</evidence>
<proteinExistence type="inferred from homology"/>
<dbReference type="InterPro" id="IPR004839">
    <property type="entry name" value="Aminotransferase_I/II_large"/>
</dbReference>
<evidence type="ECO:0000313" key="7">
    <source>
        <dbReference type="EMBL" id="ORC17461.1"/>
    </source>
</evidence>
<keyword evidence="5" id="KW-0804">Transcription</keyword>
<evidence type="ECO:0000259" key="6">
    <source>
        <dbReference type="PROSITE" id="PS50949"/>
    </source>
</evidence>
<evidence type="ECO:0000256" key="5">
    <source>
        <dbReference type="ARBA" id="ARBA00023163"/>
    </source>
</evidence>
<dbReference type="Pfam" id="PF00155">
    <property type="entry name" value="Aminotran_1_2"/>
    <property type="match status" value="1"/>
</dbReference>
<dbReference type="InterPro" id="IPR036390">
    <property type="entry name" value="WH_DNA-bd_sf"/>
</dbReference>
<evidence type="ECO:0000256" key="1">
    <source>
        <dbReference type="ARBA" id="ARBA00005384"/>
    </source>
</evidence>
<protein>
    <recommendedName>
        <fullName evidence="6">HTH gntR-type domain-containing protein</fullName>
    </recommendedName>
</protein>
<dbReference type="InterPro" id="IPR036388">
    <property type="entry name" value="WH-like_DNA-bd_sf"/>
</dbReference>
<keyword evidence="3" id="KW-0805">Transcription regulation</keyword>
<accession>A0A1Y1RPE0</accession>
<dbReference type="EMBL" id="LXWF01000033">
    <property type="protein sequence ID" value="ORC17461.1"/>
    <property type="molecule type" value="Genomic_DNA"/>
</dbReference>
<dbReference type="GO" id="GO:0030170">
    <property type="term" value="F:pyridoxal phosphate binding"/>
    <property type="evidence" value="ECO:0007669"/>
    <property type="project" value="InterPro"/>
</dbReference>
<dbReference type="CDD" id="cd00609">
    <property type="entry name" value="AAT_like"/>
    <property type="match status" value="1"/>
</dbReference>
<sequence>MPVSVSRSAPGSLPSQLAEQVRSLIVGGFLVAGDSLPSTRALSERLNVSRGTVVFAYEQLVGEGYLVTGKGGTRVADSLSFRAMTPGSPGARSPAALELLPARQAQVGRGVLVTSQPTPAETTQAPLDLRPGSPNTALLASATWRSAWRAAAASPGTSYPAAGSPQLRSQLVEHLRLVRSVLCDPDDLLVTAGARDGFRLVLTALRRRVRNRPLRIAVEDPGYPSLHRIPLTFGHEILPIPVDADGLDPSCLPGGDRQPDLVLVAPSHQYPLGASMPVARRLELLAWAREHGALIVEDDYDSELRYTGDPLPALASLDRPSLPGGAQLHPSRWGSDRVITLGSFAKMLAPGLALGYLLVPSHLREDLLELRSDLGNPVSTLVQDAMTSFLAAGGVRRHTARMRRVYRGRREQVIEALADVNGVRALPMDGGLHAVLHLPAADDLTEETLVARAAATGVLVAPLGNYWSSRSHMGQAMQGASPLYGLVVGFGGVGDRQLGAGLALLRGVLTAWGG</sequence>
<dbReference type="InterPro" id="IPR015424">
    <property type="entry name" value="PyrdxlP-dep_Trfase"/>
</dbReference>
<dbReference type="SUPFAM" id="SSF46785">
    <property type="entry name" value="Winged helix' DNA-binding domain"/>
    <property type="match status" value="1"/>
</dbReference>
<evidence type="ECO:0000256" key="4">
    <source>
        <dbReference type="ARBA" id="ARBA00023125"/>
    </source>
</evidence>
<dbReference type="CDD" id="cd07377">
    <property type="entry name" value="WHTH_GntR"/>
    <property type="match status" value="1"/>
</dbReference>
<dbReference type="Gene3D" id="1.10.10.10">
    <property type="entry name" value="Winged helix-like DNA-binding domain superfamily/Winged helix DNA-binding domain"/>
    <property type="match status" value="1"/>
</dbReference>
<dbReference type="PANTHER" id="PTHR46577">
    <property type="entry name" value="HTH-TYPE TRANSCRIPTIONAL REGULATORY PROTEIN GABR"/>
    <property type="match status" value="1"/>
</dbReference>
<keyword evidence="8" id="KW-1185">Reference proteome</keyword>
<dbReference type="GO" id="GO:0003677">
    <property type="term" value="F:DNA binding"/>
    <property type="evidence" value="ECO:0007669"/>
    <property type="project" value="UniProtKB-KW"/>
</dbReference>
<dbReference type="Gene3D" id="3.40.640.10">
    <property type="entry name" value="Type I PLP-dependent aspartate aminotransferase-like (Major domain)"/>
    <property type="match status" value="1"/>
</dbReference>
<dbReference type="SMART" id="SM00345">
    <property type="entry name" value="HTH_GNTR"/>
    <property type="match status" value="1"/>
</dbReference>
<dbReference type="GO" id="GO:0003700">
    <property type="term" value="F:DNA-binding transcription factor activity"/>
    <property type="evidence" value="ECO:0007669"/>
    <property type="project" value="InterPro"/>
</dbReference>
<evidence type="ECO:0000256" key="2">
    <source>
        <dbReference type="ARBA" id="ARBA00022898"/>
    </source>
</evidence>
<dbReference type="InterPro" id="IPR051446">
    <property type="entry name" value="HTH_trans_reg/aminotransferase"/>
</dbReference>
<reference evidence="7 8" key="1">
    <citation type="submission" date="2016-05" db="EMBL/GenBank/DDBJ databases">
        <title>Draft genome sequence of a porcine commensal Rothia nasimurium.</title>
        <authorList>
            <person name="Gaiser R.A."/>
            <person name="Van Baarlen P."/>
            <person name="Wells J.M."/>
        </authorList>
    </citation>
    <scope>NUCLEOTIDE SEQUENCE [LARGE SCALE GENOMIC DNA]</scope>
    <source>
        <strain evidence="7 8">PT-32</strain>
    </source>
</reference>
<dbReference type="PROSITE" id="PS50949">
    <property type="entry name" value="HTH_GNTR"/>
    <property type="match status" value="1"/>
</dbReference>
<feature type="domain" description="HTH gntR-type" evidence="6">
    <location>
        <begin position="11"/>
        <end position="78"/>
    </location>
</feature>
<evidence type="ECO:0000313" key="8">
    <source>
        <dbReference type="Proteomes" id="UP000192359"/>
    </source>
</evidence>
<dbReference type="InterPro" id="IPR000524">
    <property type="entry name" value="Tscrpt_reg_HTH_GntR"/>
</dbReference>
<gene>
    <name evidence="7" type="ORF">A7979_03125</name>
</gene>
<dbReference type="PANTHER" id="PTHR46577:SF1">
    <property type="entry name" value="HTH-TYPE TRANSCRIPTIONAL REGULATORY PROTEIN GABR"/>
    <property type="match status" value="1"/>
</dbReference>
<comment type="similarity">
    <text evidence="1">In the C-terminal section; belongs to the class-I pyridoxal-phosphate-dependent aminotransferase family.</text>
</comment>
<organism evidence="7 8">
    <name type="scientific">Rothia nasimurium</name>
    <dbReference type="NCBI Taxonomy" id="85336"/>
    <lineage>
        <taxon>Bacteria</taxon>
        <taxon>Bacillati</taxon>
        <taxon>Actinomycetota</taxon>
        <taxon>Actinomycetes</taxon>
        <taxon>Micrococcales</taxon>
        <taxon>Micrococcaceae</taxon>
        <taxon>Rothia</taxon>
    </lineage>
</organism>
<dbReference type="SUPFAM" id="SSF53383">
    <property type="entry name" value="PLP-dependent transferases"/>
    <property type="match status" value="1"/>
</dbReference>
<keyword evidence="4" id="KW-0238">DNA-binding</keyword>